<proteinExistence type="predicted"/>
<keyword evidence="2" id="KW-1185">Reference proteome</keyword>
<organism evidence="1 2">
    <name type="scientific">Bradyrhizobium campsiandrae</name>
    <dbReference type="NCBI Taxonomy" id="1729892"/>
    <lineage>
        <taxon>Bacteria</taxon>
        <taxon>Pseudomonadati</taxon>
        <taxon>Pseudomonadota</taxon>
        <taxon>Alphaproteobacteria</taxon>
        <taxon>Hyphomicrobiales</taxon>
        <taxon>Nitrobacteraceae</taxon>
        <taxon>Bradyrhizobium</taxon>
    </lineage>
</organism>
<reference evidence="1 2" key="1">
    <citation type="journal article" date="2020" name="Arch. Microbiol.">
        <title>Bradyrhizobium campsiandrae sp. nov., a nitrogen-fixing bacterial strain isolated from a native leguminous tree from the Amazon adapted to flooded conditions.</title>
        <authorList>
            <person name="Cabral Michel D."/>
            <person name="Martins da Costa E."/>
            <person name="Azarias Guimaraes A."/>
            <person name="Soares de Carvalho T."/>
            <person name="Santos de Castro Caputo P."/>
            <person name="Willems A."/>
            <person name="de Souza Moreira F.M."/>
        </authorList>
    </citation>
    <scope>NUCLEOTIDE SEQUENCE [LARGE SCALE GENOMIC DNA]</scope>
    <source>
        <strain evidence="2">INPA 384B</strain>
    </source>
</reference>
<evidence type="ECO:0000313" key="1">
    <source>
        <dbReference type="EMBL" id="MBC9983193.1"/>
    </source>
</evidence>
<dbReference type="Gene3D" id="3.40.50.720">
    <property type="entry name" value="NAD(P)-binding Rossmann-like Domain"/>
    <property type="match status" value="1"/>
</dbReference>
<sequence length="148" mass="15787">MLHSTAVRKNINNTQNLLVDCAIDLTTCDDNPHYCPTIIAVLDDPTAEVGTLDDIDFARKSVLVVGGSSGIGNAIAQGFRLRGADVHVWGTRQSASDYAAEQGCDLTGLHYSQVNVSDFDAIESLQPAFPNLEGSVRSRGKGQPRALS</sequence>
<dbReference type="EMBL" id="JAATTO010000063">
    <property type="protein sequence ID" value="MBC9983193.1"/>
    <property type="molecule type" value="Genomic_DNA"/>
</dbReference>
<dbReference type="InterPro" id="IPR002347">
    <property type="entry name" value="SDR_fam"/>
</dbReference>
<dbReference type="Pfam" id="PF00106">
    <property type="entry name" value="adh_short"/>
    <property type="match status" value="1"/>
</dbReference>
<gene>
    <name evidence="1" type="ORF">HA482_33880</name>
</gene>
<dbReference type="Proteomes" id="UP000639516">
    <property type="component" value="Unassembled WGS sequence"/>
</dbReference>
<dbReference type="InterPro" id="IPR036291">
    <property type="entry name" value="NAD(P)-bd_dom_sf"/>
</dbReference>
<name>A0ABR7UH29_9BRAD</name>
<protein>
    <submittedName>
        <fullName evidence="1">SDR family NAD(P)-dependent oxidoreductase</fullName>
    </submittedName>
</protein>
<accession>A0ABR7UH29</accession>
<evidence type="ECO:0000313" key="2">
    <source>
        <dbReference type="Proteomes" id="UP000639516"/>
    </source>
</evidence>
<comment type="caution">
    <text evidence="1">The sequence shown here is derived from an EMBL/GenBank/DDBJ whole genome shotgun (WGS) entry which is preliminary data.</text>
</comment>
<dbReference type="SUPFAM" id="SSF51735">
    <property type="entry name" value="NAD(P)-binding Rossmann-fold domains"/>
    <property type="match status" value="1"/>
</dbReference>